<dbReference type="OrthoDB" id="694342at2759"/>
<dbReference type="AlphaFoldDB" id="A0A3L6SIZ8"/>
<comment type="caution">
    <text evidence="2">The sequence shown here is derived from an EMBL/GenBank/DDBJ whole genome shotgun (WGS) entry which is preliminary data.</text>
</comment>
<accession>A0A3L6SIZ8</accession>
<evidence type="ECO:0000256" key="1">
    <source>
        <dbReference type="SAM" id="MobiDB-lite"/>
    </source>
</evidence>
<name>A0A3L6SIZ8_PANMI</name>
<dbReference type="Proteomes" id="UP000275267">
    <property type="component" value="Unassembled WGS sequence"/>
</dbReference>
<evidence type="ECO:0000313" key="2">
    <source>
        <dbReference type="EMBL" id="RLN22578.1"/>
    </source>
</evidence>
<organism evidence="2 3">
    <name type="scientific">Panicum miliaceum</name>
    <name type="common">Proso millet</name>
    <name type="synonym">Broomcorn millet</name>
    <dbReference type="NCBI Taxonomy" id="4540"/>
    <lineage>
        <taxon>Eukaryota</taxon>
        <taxon>Viridiplantae</taxon>
        <taxon>Streptophyta</taxon>
        <taxon>Embryophyta</taxon>
        <taxon>Tracheophyta</taxon>
        <taxon>Spermatophyta</taxon>
        <taxon>Magnoliopsida</taxon>
        <taxon>Liliopsida</taxon>
        <taxon>Poales</taxon>
        <taxon>Poaceae</taxon>
        <taxon>PACMAD clade</taxon>
        <taxon>Panicoideae</taxon>
        <taxon>Panicodae</taxon>
        <taxon>Paniceae</taxon>
        <taxon>Panicinae</taxon>
        <taxon>Panicum</taxon>
        <taxon>Panicum sect. Panicum</taxon>
    </lineage>
</organism>
<feature type="region of interest" description="Disordered" evidence="1">
    <location>
        <begin position="25"/>
        <end position="49"/>
    </location>
</feature>
<feature type="compositionally biased region" description="Basic and acidic residues" evidence="1">
    <location>
        <begin position="66"/>
        <end position="75"/>
    </location>
</feature>
<reference evidence="3" key="1">
    <citation type="journal article" date="2019" name="Nat. Commun.">
        <title>The genome of broomcorn millet.</title>
        <authorList>
            <person name="Zou C."/>
            <person name="Miki D."/>
            <person name="Li D."/>
            <person name="Tang Q."/>
            <person name="Xiao L."/>
            <person name="Rajput S."/>
            <person name="Deng P."/>
            <person name="Jia W."/>
            <person name="Huang R."/>
            <person name="Zhang M."/>
            <person name="Sun Y."/>
            <person name="Hu J."/>
            <person name="Fu X."/>
            <person name="Schnable P.S."/>
            <person name="Li F."/>
            <person name="Zhang H."/>
            <person name="Feng B."/>
            <person name="Zhu X."/>
            <person name="Liu R."/>
            <person name="Schnable J.C."/>
            <person name="Zhu J.-K."/>
            <person name="Zhang H."/>
        </authorList>
    </citation>
    <scope>NUCLEOTIDE SEQUENCE [LARGE SCALE GENOMIC DNA]</scope>
</reference>
<gene>
    <name evidence="2" type="ORF">C2845_PM07G20280</name>
</gene>
<dbReference type="EMBL" id="PQIB02000004">
    <property type="protein sequence ID" value="RLN22578.1"/>
    <property type="molecule type" value="Genomic_DNA"/>
</dbReference>
<sequence>MAMAKLPVCAPCFPPAAVAAAASHSARPISRVSRGRPLGRQGSSPAPIRIQVRERDDAFRFCSQKGADHHTAPEPERDDNDPDAAAGTEIPFIDLVPANSDVPAVQRIRKLHLALAAANAKNKVMALIVCAEAQNALDLASTVMDLTDIASLDMVRSNASIICGVAEDAYKKGIKMDKIPSFLDALRGFGVVCSILVQDTTAMLKDGPLKNSISSDMETQYSEFDKKLNYLKELMVATENKHTVVMDILFDGIKHAQSYISLLIQHRSGAICDLLREKTISMWRLLGET</sequence>
<evidence type="ECO:0000313" key="3">
    <source>
        <dbReference type="Proteomes" id="UP000275267"/>
    </source>
</evidence>
<keyword evidence="3" id="KW-1185">Reference proteome</keyword>
<protein>
    <submittedName>
        <fullName evidence="2">Uncharacterized protein</fullName>
    </submittedName>
</protein>
<feature type="region of interest" description="Disordered" evidence="1">
    <location>
        <begin position="66"/>
        <end position="86"/>
    </location>
</feature>
<proteinExistence type="predicted"/>